<keyword evidence="1" id="KW-1133">Transmembrane helix</keyword>
<keyword evidence="3" id="KW-1185">Reference proteome</keyword>
<feature type="transmembrane region" description="Helical" evidence="1">
    <location>
        <begin position="99"/>
        <end position="122"/>
    </location>
</feature>
<dbReference type="RefSeq" id="WP_132333391.1">
    <property type="nucleotide sequence ID" value="NZ_SMJZ01000054.1"/>
</dbReference>
<dbReference type="Proteomes" id="UP000295157">
    <property type="component" value="Unassembled WGS sequence"/>
</dbReference>
<protein>
    <recommendedName>
        <fullName evidence="4">DUF3159 domain-containing protein</fullName>
    </recommendedName>
</protein>
<sequence length="224" mass="24848">MDLRQGHAAMSARNRGLLTLAVDVGVPIGLYYLLRAADVGAYAALLICSFVPGLSVVSDLVRRRRPDRIGVFMTTMMLTGAAVASLIHDPRLLLAKDGWFMAAGGLWFLVSVRGDRPLAFLFTRLMIEGRLGPRESWDVLWDRLPRFRRIWRVATVIYGVGLIIDALVRVVMAHTLPIDVVPGLSAVQYAVWLVLMQVALNLYLVPSGVYNPHSRLYADLRHAG</sequence>
<dbReference type="OrthoDB" id="3781030at2"/>
<organism evidence="2 3">
    <name type="scientific">Nonomuraea longispora</name>
    <dbReference type="NCBI Taxonomy" id="1848320"/>
    <lineage>
        <taxon>Bacteria</taxon>
        <taxon>Bacillati</taxon>
        <taxon>Actinomycetota</taxon>
        <taxon>Actinomycetes</taxon>
        <taxon>Streptosporangiales</taxon>
        <taxon>Streptosporangiaceae</taxon>
        <taxon>Nonomuraea</taxon>
    </lineage>
</organism>
<dbReference type="EMBL" id="SMJZ01000054">
    <property type="protein sequence ID" value="TDC06430.1"/>
    <property type="molecule type" value="Genomic_DNA"/>
</dbReference>
<gene>
    <name evidence="2" type="ORF">E1267_16345</name>
</gene>
<evidence type="ECO:0000313" key="2">
    <source>
        <dbReference type="EMBL" id="TDC06430.1"/>
    </source>
</evidence>
<feature type="transmembrane region" description="Helical" evidence="1">
    <location>
        <begin position="39"/>
        <end position="57"/>
    </location>
</feature>
<proteinExistence type="predicted"/>
<evidence type="ECO:0008006" key="4">
    <source>
        <dbReference type="Google" id="ProtNLM"/>
    </source>
</evidence>
<feature type="transmembrane region" description="Helical" evidence="1">
    <location>
        <begin position="69"/>
        <end position="87"/>
    </location>
</feature>
<dbReference type="AlphaFoldDB" id="A0A4R4NFY6"/>
<feature type="transmembrane region" description="Helical" evidence="1">
    <location>
        <begin position="150"/>
        <end position="174"/>
    </location>
</feature>
<keyword evidence="1" id="KW-0812">Transmembrane</keyword>
<feature type="transmembrane region" description="Helical" evidence="1">
    <location>
        <begin position="186"/>
        <end position="205"/>
    </location>
</feature>
<reference evidence="2 3" key="1">
    <citation type="submission" date="2019-02" db="EMBL/GenBank/DDBJ databases">
        <title>Draft genome sequences of novel Actinobacteria.</title>
        <authorList>
            <person name="Sahin N."/>
            <person name="Ay H."/>
            <person name="Saygin H."/>
        </authorList>
    </citation>
    <scope>NUCLEOTIDE SEQUENCE [LARGE SCALE GENOMIC DNA]</scope>
    <source>
        <strain evidence="2 3">KC201</strain>
    </source>
</reference>
<keyword evidence="1" id="KW-0472">Membrane</keyword>
<evidence type="ECO:0000313" key="3">
    <source>
        <dbReference type="Proteomes" id="UP000295157"/>
    </source>
</evidence>
<dbReference type="NCBIfam" id="NF041646">
    <property type="entry name" value="VC0807_fam"/>
    <property type="match status" value="1"/>
</dbReference>
<feature type="transmembrane region" description="Helical" evidence="1">
    <location>
        <begin position="12"/>
        <end position="33"/>
    </location>
</feature>
<evidence type="ECO:0000256" key="1">
    <source>
        <dbReference type="SAM" id="Phobius"/>
    </source>
</evidence>
<accession>A0A4R4NFY6</accession>
<name>A0A4R4NFY6_9ACTN</name>
<comment type="caution">
    <text evidence="2">The sequence shown here is derived from an EMBL/GenBank/DDBJ whole genome shotgun (WGS) entry which is preliminary data.</text>
</comment>